<feature type="compositionally biased region" description="Acidic residues" evidence="1">
    <location>
        <begin position="169"/>
        <end position="197"/>
    </location>
</feature>
<dbReference type="EMBL" id="UYJE01007196">
    <property type="protein sequence ID" value="VDI52565.1"/>
    <property type="molecule type" value="Genomic_DNA"/>
</dbReference>
<feature type="region of interest" description="Disordered" evidence="1">
    <location>
        <begin position="166"/>
        <end position="206"/>
    </location>
</feature>
<sequence length="206" mass="24571">MENVRRSIENYGSEYFNRCFNFRLHAWILKHLKTCKWQLFKDVVRPLSFSKRSDYFTLCVDDIQVVEYLFERLHHRSDAFSIKRYIQKYGTDEFIVKFNKMLQTKLNDVGEETTWERLEHFYKNSPSRPIPITLRDGSTSHKVLAQSVTSSSFIISKILFKYRHRNSNDDSEDSTYETDEYFDSSSDSDLDETNDVDVIEKPIKQI</sequence>
<organism evidence="2 3">
    <name type="scientific">Mytilus galloprovincialis</name>
    <name type="common">Mediterranean mussel</name>
    <dbReference type="NCBI Taxonomy" id="29158"/>
    <lineage>
        <taxon>Eukaryota</taxon>
        <taxon>Metazoa</taxon>
        <taxon>Spiralia</taxon>
        <taxon>Lophotrochozoa</taxon>
        <taxon>Mollusca</taxon>
        <taxon>Bivalvia</taxon>
        <taxon>Autobranchia</taxon>
        <taxon>Pteriomorphia</taxon>
        <taxon>Mytilida</taxon>
        <taxon>Mytiloidea</taxon>
        <taxon>Mytilidae</taxon>
        <taxon>Mytilinae</taxon>
        <taxon>Mytilus</taxon>
    </lineage>
</organism>
<protein>
    <submittedName>
        <fullName evidence="2">Uncharacterized protein</fullName>
    </submittedName>
</protein>
<dbReference type="Proteomes" id="UP000596742">
    <property type="component" value="Unassembled WGS sequence"/>
</dbReference>
<evidence type="ECO:0000313" key="3">
    <source>
        <dbReference type="Proteomes" id="UP000596742"/>
    </source>
</evidence>
<dbReference type="AlphaFoldDB" id="A0A8B6FP36"/>
<reference evidence="2" key="1">
    <citation type="submission" date="2018-11" db="EMBL/GenBank/DDBJ databases">
        <authorList>
            <person name="Alioto T."/>
            <person name="Alioto T."/>
        </authorList>
    </citation>
    <scope>NUCLEOTIDE SEQUENCE</scope>
</reference>
<gene>
    <name evidence="2" type="ORF">MGAL_10B062419</name>
</gene>
<dbReference type="OrthoDB" id="6097148at2759"/>
<proteinExistence type="predicted"/>
<comment type="caution">
    <text evidence="2">The sequence shown here is derived from an EMBL/GenBank/DDBJ whole genome shotgun (WGS) entry which is preliminary data.</text>
</comment>
<evidence type="ECO:0000256" key="1">
    <source>
        <dbReference type="SAM" id="MobiDB-lite"/>
    </source>
</evidence>
<name>A0A8B6FP36_MYTGA</name>
<accession>A0A8B6FP36</accession>
<keyword evidence="3" id="KW-1185">Reference proteome</keyword>
<evidence type="ECO:0000313" key="2">
    <source>
        <dbReference type="EMBL" id="VDI52565.1"/>
    </source>
</evidence>